<evidence type="ECO:0000256" key="5">
    <source>
        <dbReference type="SAM" id="MobiDB-lite"/>
    </source>
</evidence>
<feature type="compositionally biased region" description="Polar residues" evidence="5">
    <location>
        <begin position="240"/>
        <end position="252"/>
    </location>
</feature>
<dbReference type="PANTHER" id="PTHR46641">
    <property type="entry name" value="FMRFAMIDE RECEPTOR-RELATED"/>
    <property type="match status" value="1"/>
</dbReference>
<feature type="region of interest" description="Disordered" evidence="5">
    <location>
        <begin position="240"/>
        <end position="269"/>
    </location>
</feature>
<feature type="transmembrane region" description="Helical" evidence="6">
    <location>
        <begin position="66"/>
        <end position="93"/>
    </location>
</feature>
<organism evidence="8 9">
    <name type="scientific">Elysia marginata</name>
    <dbReference type="NCBI Taxonomy" id="1093978"/>
    <lineage>
        <taxon>Eukaryota</taxon>
        <taxon>Metazoa</taxon>
        <taxon>Spiralia</taxon>
        <taxon>Lophotrochozoa</taxon>
        <taxon>Mollusca</taxon>
        <taxon>Gastropoda</taxon>
        <taxon>Heterobranchia</taxon>
        <taxon>Euthyneura</taxon>
        <taxon>Panpulmonata</taxon>
        <taxon>Sacoglossa</taxon>
        <taxon>Placobranchoidea</taxon>
        <taxon>Plakobranchidae</taxon>
        <taxon>Elysia</taxon>
    </lineage>
</organism>
<keyword evidence="3 6" id="KW-1133">Transmembrane helix</keyword>
<dbReference type="AlphaFoldDB" id="A0AAV4HRU9"/>
<gene>
    <name evidence="8" type="ORF">ElyMa_006410600</name>
</gene>
<evidence type="ECO:0000256" key="1">
    <source>
        <dbReference type="ARBA" id="ARBA00004370"/>
    </source>
</evidence>
<dbReference type="Proteomes" id="UP000762676">
    <property type="component" value="Unassembled WGS sequence"/>
</dbReference>
<dbReference type="GO" id="GO:0016020">
    <property type="term" value="C:membrane"/>
    <property type="evidence" value="ECO:0007669"/>
    <property type="project" value="UniProtKB-SubCell"/>
</dbReference>
<evidence type="ECO:0000256" key="4">
    <source>
        <dbReference type="ARBA" id="ARBA00023136"/>
    </source>
</evidence>
<name>A0AAV4HRU9_9GAST</name>
<evidence type="ECO:0000256" key="3">
    <source>
        <dbReference type="ARBA" id="ARBA00022989"/>
    </source>
</evidence>
<dbReference type="Pfam" id="PF00001">
    <property type="entry name" value="7tm_1"/>
    <property type="match status" value="1"/>
</dbReference>
<dbReference type="InterPro" id="IPR000276">
    <property type="entry name" value="GPCR_Rhodpsn"/>
</dbReference>
<dbReference type="InterPro" id="IPR017452">
    <property type="entry name" value="GPCR_Rhodpsn_7TM"/>
</dbReference>
<evidence type="ECO:0000256" key="2">
    <source>
        <dbReference type="ARBA" id="ARBA00022692"/>
    </source>
</evidence>
<protein>
    <submittedName>
        <fullName evidence="8">Chemosensory receptor C</fullName>
    </submittedName>
</protein>
<proteinExistence type="predicted"/>
<feature type="compositionally biased region" description="Low complexity" evidence="5">
    <location>
        <begin position="259"/>
        <end position="269"/>
    </location>
</feature>
<sequence length="370" mass="41681">MFNNTSTSNVTLTPQPVLPYAKEFDKFVFILKHIWPAIFLFGIMSNSANILVFLKSGVKDNVTVLLLCLSVSDLCFLALMTPWLSTAMILTFAPDWQWQFDLGITAFLFYWPAYTLYAFSAYVSVFLGVTRCACVAMPLQFKSVFTMRRTILAVVAIFTTTILLHTPVLTIHSIGSKLNLLTNRSFAYLETHGRSTKAMINDSLNRTFLPWTNFIIMVACVIILIYKLFQASRIRTSATNRPTGLGTASNSGADKPLDNSNNSNNNNNNIGHNLSGKDIQVVQQVVLVCVIFILSQLPFLLNSTGRLVYPEFNHYKKYHHLFGICSKVSSTCSFLNASVNIFIYYKYNTRYRTVAREMFRARCTGSKLSG</sequence>
<keyword evidence="9" id="KW-1185">Reference proteome</keyword>
<keyword evidence="2 6" id="KW-0812">Transmembrane</keyword>
<feature type="transmembrane region" description="Helical" evidence="6">
    <location>
        <begin position="34"/>
        <end position="54"/>
    </location>
</feature>
<feature type="domain" description="G-protein coupled receptors family 1 profile" evidence="7">
    <location>
        <begin position="45"/>
        <end position="344"/>
    </location>
</feature>
<keyword evidence="8" id="KW-0675">Receptor</keyword>
<dbReference type="PANTHER" id="PTHR46641:SF18">
    <property type="entry name" value="G-PROTEIN COUPLED RECEPTORS FAMILY 1 PROFILE DOMAIN-CONTAINING PROTEIN"/>
    <property type="match status" value="1"/>
</dbReference>
<dbReference type="InterPro" id="IPR052954">
    <property type="entry name" value="GPCR-Ligand_Int"/>
</dbReference>
<feature type="transmembrane region" description="Helical" evidence="6">
    <location>
        <begin position="281"/>
        <end position="301"/>
    </location>
</feature>
<evidence type="ECO:0000256" key="6">
    <source>
        <dbReference type="SAM" id="Phobius"/>
    </source>
</evidence>
<evidence type="ECO:0000313" key="8">
    <source>
        <dbReference type="EMBL" id="GFS00914.1"/>
    </source>
</evidence>
<feature type="transmembrane region" description="Helical" evidence="6">
    <location>
        <begin position="151"/>
        <end position="174"/>
    </location>
</feature>
<dbReference type="EMBL" id="BMAT01012870">
    <property type="protein sequence ID" value="GFS00914.1"/>
    <property type="molecule type" value="Genomic_DNA"/>
</dbReference>
<dbReference type="GO" id="GO:0004930">
    <property type="term" value="F:G protein-coupled receptor activity"/>
    <property type="evidence" value="ECO:0007669"/>
    <property type="project" value="InterPro"/>
</dbReference>
<dbReference type="Gene3D" id="1.20.1070.10">
    <property type="entry name" value="Rhodopsin 7-helix transmembrane proteins"/>
    <property type="match status" value="1"/>
</dbReference>
<evidence type="ECO:0000259" key="7">
    <source>
        <dbReference type="PROSITE" id="PS50262"/>
    </source>
</evidence>
<dbReference type="PROSITE" id="PS50262">
    <property type="entry name" value="G_PROTEIN_RECEP_F1_2"/>
    <property type="match status" value="1"/>
</dbReference>
<accession>A0AAV4HRU9</accession>
<comment type="subcellular location">
    <subcellularLocation>
        <location evidence="1">Membrane</location>
    </subcellularLocation>
</comment>
<feature type="transmembrane region" description="Helical" evidence="6">
    <location>
        <begin position="208"/>
        <end position="229"/>
    </location>
</feature>
<reference evidence="8 9" key="1">
    <citation type="journal article" date="2021" name="Elife">
        <title>Chloroplast acquisition without the gene transfer in kleptoplastic sea slugs, Plakobranchus ocellatus.</title>
        <authorList>
            <person name="Maeda T."/>
            <person name="Takahashi S."/>
            <person name="Yoshida T."/>
            <person name="Shimamura S."/>
            <person name="Takaki Y."/>
            <person name="Nagai Y."/>
            <person name="Toyoda A."/>
            <person name="Suzuki Y."/>
            <person name="Arimoto A."/>
            <person name="Ishii H."/>
            <person name="Satoh N."/>
            <person name="Nishiyama T."/>
            <person name="Hasebe M."/>
            <person name="Maruyama T."/>
            <person name="Minagawa J."/>
            <person name="Obokata J."/>
            <person name="Shigenobu S."/>
        </authorList>
    </citation>
    <scope>NUCLEOTIDE SEQUENCE [LARGE SCALE GENOMIC DNA]</scope>
</reference>
<evidence type="ECO:0000313" key="9">
    <source>
        <dbReference type="Proteomes" id="UP000762676"/>
    </source>
</evidence>
<keyword evidence="4 6" id="KW-0472">Membrane</keyword>
<comment type="caution">
    <text evidence="8">The sequence shown here is derived from an EMBL/GenBank/DDBJ whole genome shotgun (WGS) entry which is preliminary data.</text>
</comment>
<feature type="transmembrane region" description="Helical" evidence="6">
    <location>
        <begin position="321"/>
        <end position="345"/>
    </location>
</feature>
<feature type="transmembrane region" description="Helical" evidence="6">
    <location>
        <begin position="113"/>
        <end position="139"/>
    </location>
</feature>
<dbReference type="SUPFAM" id="SSF81321">
    <property type="entry name" value="Family A G protein-coupled receptor-like"/>
    <property type="match status" value="1"/>
</dbReference>
<dbReference type="PRINTS" id="PR00237">
    <property type="entry name" value="GPCRRHODOPSN"/>
</dbReference>